<dbReference type="Proteomes" id="UP001164390">
    <property type="component" value="Chromosome"/>
</dbReference>
<dbReference type="InterPro" id="IPR027417">
    <property type="entry name" value="P-loop_NTPase"/>
</dbReference>
<evidence type="ECO:0000256" key="1">
    <source>
        <dbReference type="ARBA" id="ARBA00005771"/>
    </source>
</evidence>
<evidence type="ECO:0000256" key="2">
    <source>
        <dbReference type="ARBA" id="ARBA00022679"/>
    </source>
</evidence>
<dbReference type="KEGG" id="sgrg:L0C25_04895"/>
<dbReference type="RefSeq" id="WP_271635317.1">
    <property type="nucleotide sequence ID" value="NZ_CP094970.1"/>
</dbReference>
<dbReference type="SUPFAM" id="SSF52540">
    <property type="entry name" value="P-loop containing nucleoside triphosphate hydrolases"/>
    <property type="match status" value="1"/>
</dbReference>
<accession>A0AA46TJG8</accession>
<name>A0AA46TJG8_9ACTN</name>
<proteinExistence type="inferred from homology"/>
<dbReference type="GO" id="GO:0008146">
    <property type="term" value="F:sulfotransferase activity"/>
    <property type="evidence" value="ECO:0007669"/>
    <property type="project" value="InterPro"/>
</dbReference>
<protein>
    <submittedName>
        <fullName evidence="4">Sulfotransferase domain-containing protein</fullName>
    </submittedName>
</protein>
<dbReference type="Gene3D" id="3.40.50.300">
    <property type="entry name" value="P-loop containing nucleotide triphosphate hydrolases"/>
    <property type="match status" value="1"/>
</dbReference>
<sequence>MPAEFVRYRSPEEDSDRWRGFSFRDGDIVISTRSKSGTTWVQMICALLVHQEPDLPEPLAALSPWLDWLVTPRDEVYERLARQSYRRVIKTHTPLDGVPIDHRATYIVVARHPLDMAVSLYHQGDNIDRERVAELTGGEVQTRRARPNLHDWLLAWIDSDADPRAELDSLPGVMWHLRDAWARRQAPNILLVRYADLARDLDGQMRDLAARLGIAVDDRRWSSLVEAASFEQMRTRSTRLVTALPGVLKDEQAFFRRGTPGAGREVLTPAELERYERRAAQLAPPDLLGWLHDGG</sequence>
<gene>
    <name evidence="4" type="ORF">L0C25_04895</name>
</gene>
<comment type="similarity">
    <text evidence="1">Belongs to the sulfotransferase 1 family.</text>
</comment>
<organism evidence="4 5">
    <name type="scientific">Solicola gregarius</name>
    <dbReference type="NCBI Taxonomy" id="2908642"/>
    <lineage>
        <taxon>Bacteria</taxon>
        <taxon>Bacillati</taxon>
        <taxon>Actinomycetota</taxon>
        <taxon>Actinomycetes</taxon>
        <taxon>Propionibacteriales</taxon>
        <taxon>Nocardioidaceae</taxon>
        <taxon>Solicola</taxon>
    </lineage>
</organism>
<feature type="domain" description="Sulfotransferase" evidence="3">
    <location>
        <begin position="25"/>
        <end position="277"/>
    </location>
</feature>
<keyword evidence="2" id="KW-0808">Transferase</keyword>
<keyword evidence="5" id="KW-1185">Reference proteome</keyword>
<reference evidence="4" key="1">
    <citation type="submission" date="2022-01" db="EMBL/GenBank/DDBJ databases">
        <title>Nocardioidaceae gen. sp. A5X3R13.</title>
        <authorList>
            <person name="Lopez Marin M.A."/>
            <person name="Uhlik O."/>
        </authorList>
    </citation>
    <scope>NUCLEOTIDE SEQUENCE</scope>
    <source>
        <strain evidence="4">A5X3R13</strain>
    </source>
</reference>
<dbReference type="EMBL" id="CP094970">
    <property type="protein sequence ID" value="UYM06415.1"/>
    <property type="molecule type" value="Genomic_DNA"/>
</dbReference>
<dbReference type="InterPro" id="IPR000863">
    <property type="entry name" value="Sulfotransferase_dom"/>
</dbReference>
<evidence type="ECO:0000313" key="4">
    <source>
        <dbReference type="EMBL" id="UYM06415.1"/>
    </source>
</evidence>
<dbReference type="PANTHER" id="PTHR11783">
    <property type="entry name" value="SULFOTRANSFERASE SULT"/>
    <property type="match status" value="1"/>
</dbReference>
<dbReference type="AlphaFoldDB" id="A0AA46TJG8"/>
<evidence type="ECO:0000259" key="3">
    <source>
        <dbReference type="Pfam" id="PF00685"/>
    </source>
</evidence>
<evidence type="ECO:0000313" key="5">
    <source>
        <dbReference type="Proteomes" id="UP001164390"/>
    </source>
</evidence>
<dbReference type="Pfam" id="PF00685">
    <property type="entry name" value="Sulfotransfer_1"/>
    <property type="match status" value="1"/>
</dbReference>